<evidence type="ECO:0000313" key="1">
    <source>
        <dbReference type="EMBL" id="CAI9777465.1"/>
    </source>
</evidence>
<gene>
    <name evidence="1" type="ORF">FPE_LOCUS24895</name>
</gene>
<dbReference type="Proteomes" id="UP000834106">
    <property type="component" value="Chromosome 15"/>
</dbReference>
<evidence type="ECO:0000313" key="2">
    <source>
        <dbReference type="Proteomes" id="UP000834106"/>
    </source>
</evidence>
<sequence>MDKYAKKQERLEIGQKRRLIMSPSVENLHDVRDFLSSSSLIYTIFHISNYTSQDEEELVNIQLEIETLFSSPKDATSEIGPSTKLNSIAEGMLEEMPREDLIFDYQAEEILVASEPLVVEVEDLVTKTSYWGEDLQDLVVNWEIFS</sequence>
<dbReference type="AlphaFoldDB" id="A0AAD2A1Z4"/>
<proteinExistence type="predicted"/>
<reference evidence="1" key="1">
    <citation type="submission" date="2023-05" db="EMBL/GenBank/DDBJ databases">
        <authorList>
            <person name="Huff M."/>
        </authorList>
    </citation>
    <scope>NUCLEOTIDE SEQUENCE</scope>
</reference>
<keyword evidence="2" id="KW-1185">Reference proteome</keyword>
<organism evidence="1 2">
    <name type="scientific">Fraxinus pennsylvanica</name>
    <dbReference type="NCBI Taxonomy" id="56036"/>
    <lineage>
        <taxon>Eukaryota</taxon>
        <taxon>Viridiplantae</taxon>
        <taxon>Streptophyta</taxon>
        <taxon>Embryophyta</taxon>
        <taxon>Tracheophyta</taxon>
        <taxon>Spermatophyta</taxon>
        <taxon>Magnoliopsida</taxon>
        <taxon>eudicotyledons</taxon>
        <taxon>Gunneridae</taxon>
        <taxon>Pentapetalae</taxon>
        <taxon>asterids</taxon>
        <taxon>lamiids</taxon>
        <taxon>Lamiales</taxon>
        <taxon>Oleaceae</taxon>
        <taxon>Oleeae</taxon>
        <taxon>Fraxinus</taxon>
    </lineage>
</organism>
<protein>
    <submittedName>
        <fullName evidence="1">Uncharacterized protein</fullName>
    </submittedName>
</protein>
<accession>A0AAD2A1Z4</accession>
<dbReference type="EMBL" id="OU503050">
    <property type="protein sequence ID" value="CAI9777465.1"/>
    <property type="molecule type" value="Genomic_DNA"/>
</dbReference>
<name>A0AAD2A1Z4_9LAMI</name>